<evidence type="ECO:0000256" key="3">
    <source>
        <dbReference type="SAM" id="Phobius"/>
    </source>
</evidence>
<organism evidence="5 6">
    <name type="scientific">Paracoccus shanxieyensis</name>
    <dbReference type="NCBI Taxonomy" id="2675752"/>
    <lineage>
        <taxon>Bacteria</taxon>
        <taxon>Pseudomonadati</taxon>
        <taxon>Pseudomonadota</taxon>
        <taxon>Alphaproteobacteria</taxon>
        <taxon>Rhodobacterales</taxon>
        <taxon>Paracoccaceae</taxon>
        <taxon>Paracoccus</taxon>
    </lineage>
</organism>
<dbReference type="Proteomes" id="UP000478740">
    <property type="component" value="Unassembled WGS sequence"/>
</dbReference>
<evidence type="ECO:0000313" key="6">
    <source>
        <dbReference type="Proteomes" id="UP000478740"/>
    </source>
</evidence>
<keyword evidence="6" id="KW-1185">Reference proteome</keyword>
<dbReference type="InterPro" id="IPR003362">
    <property type="entry name" value="Bact_transf"/>
</dbReference>
<dbReference type="GO" id="GO:0000271">
    <property type="term" value="P:polysaccharide biosynthetic process"/>
    <property type="evidence" value="ECO:0007669"/>
    <property type="project" value="UniProtKB-KW"/>
</dbReference>
<dbReference type="Pfam" id="PF02397">
    <property type="entry name" value="Bac_transf"/>
    <property type="match status" value="1"/>
</dbReference>
<sequence length="277" mass="31600">MTIHHDWDRADRRDLTSVPGLGLGWIADEQAARIGMTRRKRAFDILFSLILLVPLGLVMAVVALLLLVTQGRPLFYVAPRMRAPGEQFDLLKFRTMLREDDDCGATGAHKHWRITKVGRLLRRTRIDELPQLFNILRGDMSFVGPRPPLKEYVERFPALYNQVLQNRPGVTGLATMIYHAHEDRIMARCKTAEATEAAYYRRCLPTKLRLDMIYQRRRTLRVDLWIIWHTLMTVLIPSWQGRGRRRIPSGHGLTAAKATAPASAHVSAPVAVKIPAE</sequence>
<protein>
    <submittedName>
        <fullName evidence="5">Sugar transferase</fullName>
    </submittedName>
</protein>
<dbReference type="GO" id="GO:0016780">
    <property type="term" value="F:phosphotransferase activity, for other substituted phosphate groups"/>
    <property type="evidence" value="ECO:0007669"/>
    <property type="project" value="TreeGrafter"/>
</dbReference>
<dbReference type="PANTHER" id="PTHR30576:SF0">
    <property type="entry name" value="UNDECAPRENYL-PHOSPHATE N-ACETYLGALACTOSAMINYL 1-PHOSPHATE TRANSFERASE-RELATED"/>
    <property type="match status" value="1"/>
</dbReference>
<dbReference type="PANTHER" id="PTHR30576">
    <property type="entry name" value="COLANIC BIOSYNTHESIS UDP-GLUCOSE LIPID CARRIER TRANSFERASE"/>
    <property type="match status" value="1"/>
</dbReference>
<keyword evidence="3" id="KW-0472">Membrane</keyword>
<comment type="similarity">
    <text evidence="1">Belongs to the bacterial sugar transferase family.</text>
</comment>
<name>A0A6L6IVN4_9RHOB</name>
<keyword evidence="5" id="KW-0808">Transferase</keyword>
<feature type="domain" description="Bacterial sugar transferase" evidence="4">
    <location>
        <begin position="40"/>
        <end position="235"/>
    </location>
</feature>
<comment type="caution">
    <text evidence="5">The sequence shown here is derived from an EMBL/GenBank/DDBJ whole genome shotgun (WGS) entry which is preliminary data.</text>
</comment>
<keyword evidence="2" id="KW-0270">Exopolysaccharide synthesis</keyword>
<gene>
    <name evidence="5" type="ORF">GL284_00100</name>
</gene>
<proteinExistence type="inferred from homology"/>
<evidence type="ECO:0000256" key="1">
    <source>
        <dbReference type="ARBA" id="ARBA00006464"/>
    </source>
</evidence>
<dbReference type="EMBL" id="WMII01000001">
    <property type="protein sequence ID" value="MTH62664.1"/>
    <property type="molecule type" value="Genomic_DNA"/>
</dbReference>
<keyword evidence="3" id="KW-0812">Transmembrane</keyword>
<feature type="transmembrane region" description="Helical" evidence="3">
    <location>
        <begin position="45"/>
        <end position="68"/>
    </location>
</feature>
<dbReference type="AlphaFoldDB" id="A0A6L6IVN4"/>
<evidence type="ECO:0000256" key="2">
    <source>
        <dbReference type="ARBA" id="ARBA00023169"/>
    </source>
</evidence>
<keyword evidence="3" id="KW-1133">Transmembrane helix</keyword>
<reference evidence="5 6" key="1">
    <citation type="submission" date="2019-11" db="EMBL/GenBank/DDBJ databases">
        <authorList>
            <person name="Dong K."/>
        </authorList>
    </citation>
    <scope>NUCLEOTIDE SEQUENCE [LARGE SCALE GENOMIC DNA]</scope>
    <source>
        <strain evidence="5 6">DK608</strain>
    </source>
</reference>
<evidence type="ECO:0000259" key="4">
    <source>
        <dbReference type="Pfam" id="PF02397"/>
    </source>
</evidence>
<accession>A0A6L6IVN4</accession>
<evidence type="ECO:0000313" key="5">
    <source>
        <dbReference type="EMBL" id="MTH62664.1"/>
    </source>
</evidence>